<feature type="transmembrane region" description="Helical" evidence="5">
    <location>
        <begin position="166"/>
        <end position="187"/>
    </location>
</feature>
<keyword evidence="7" id="KW-1185">Reference proteome</keyword>
<sequence length="389" mass="40882">MPRLITRVAPLPPDAVTRSAPVLRTTHPWAWWAWALCAGVTASLTLNPLVLALVAVALVTVVLARRDDGLWARSLKFYLLLGAFIIVGRVMVRLFIGGSTTGTVVFRLPEIHLPAWAAGIRLGGPVTAEELVWAATDATRLATILLCVGAANSLANPRTALKSVPAALHDISVAVVITLTVLPQLIASTHRVRRGRRLRGNAVRGLRGLAATLVPVVEDAVEGSMTLASSMEARGYGRTRGQQKVPGHTTVALLAALVSLLLGAFVVLGVPASPVTVLGLAPERWLALFLLAVGVGLGATGLRSAGRRLSVTRYRPAPWGAPENLVCTCGALAVAVGLWLTSPLGYPDQLNPPPLTLTWPALPLPAILLPLLLALPAVLTPRPQRAGGR</sequence>
<reference evidence="6 7" key="1">
    <citation type="submission" date="2018-10" db="EMBL/GenBank/DDBJ databases">
        <title>Tessaracoccus antarcticuss sp. nov., isolated from sediment.</title>
        <authorList>
            <person name="Zhou L.Y."/>
            <person name="Du Z.J."/>
        </authorList>
    </citation>
    <scope>NUCLEOTIDE SEQUENCE [LARGE SCALE GENOMIC DNA]</scope>
    <source>
        <strain evidence="6 7">JDX10</strain>
    </source>
</reference>
<feature type="transmembrane region" description="Helical" evidence="5">
    <location>
        <begin position="284"/>
        <end position="302"/>
    </location>
</feature>
<feature type="transmembrane region" description="Helical" evidence="5">
    <location>
        <begin position="250"/>
        <end position="272"/>
    </location>
</feature>
<dbReference type="PANTHER" id="PTHR33514:SF15">
    <property type="entry name" value="COBALT TRANSPORT PROTEIN"/>
    <property type="match status" value="1"/>
</dbReference>
<feature type="transmembrane region" description="Helical" evidence="5">
    <location>
        <begin position="323"/>
        <end position="341"/>
    </location>
</feature>
<dbReference type="AlphaFoldDB" id="A0A3M0G020"/>
<dbReference type="InterPro" id="IPR003339">
    <property type="entry name" value="ABC/ECF_trnsptr_transmembrane"/>
</dbReference>
<gene>
    <name evidence="6" type="ORF">EAX62_14120</name>
</gene>
<keyword evidence="4 5" id="KW-0472">Membrane</keyword>
<feature type="transmembrane region" description="Helical" evidence="5">
    <location>
        <begin position="361"/>
        <end position="379"/>
    </location>
</feature>
<feature type="transmembrane region" description="Helical" evidence="5">
    <location>
        <begin position="31"/>
        <end position="63"/>
    </location>
</feature>
<name>A0A3M0G020_9ACTN</name>
<evidence type="ECO:0000313" key="6">
    <source>
        <dbReference type="EMBL" id="RMB58331.1"/>
    </source>
</evidence>
<proteinExistence type="predicted"/>
<comment type="caution">
    <text evidence="6">The sequence shown here is derived from an EMBL/GenBank/DDBJ whole genome shotgun (WGS) entry which is preliminary data.</text>
</comment>
<evidence type="ECO:0000313" key="7">
    <source>
        <dbReference type="Proteomes" id="UP000275256"/>
    </source>
</evidence>
<evidence type="ECO:0000256" key="1">
    <source>
        <dbReference type="ARBA" id="ARBA00004141"/>
    </source>
</evidence>
<organism evidence="6 7">
    <name type="scientific">Tessaracoccus antarcticus</name>
    <dbReference type="NCBI Taxonomy" id="2479848"/>
    <lineage>
        <taxon>Bacteria</taxon>
        <taxon>Bacillati</taxon>
        <taxon>Actinomycetota</taxon>
        <taxon>Actinomycetes</taxon>
        <taxon>Propionibacteriales</taxon>
        <taxon>Propionibacteriaceae</taxon>
        <taxon>Tessaracoccus</taxon>
    </lineage>
</organism>
<keyword evidence="2 5" id="KW-0812">Transmembrane</keyword>
<dbReference type="EMBL" id="REFW01000004">
    <property type="protein sequence ID" value="RMB58331.1"/>
    <property type="molecule type" value="Genomic_DNA"/>
</dbReference>
<evidence type="ECO:0000256" key="5">
    <source>
        <dbReference type="SAM" id="Phobius"/>
    </source>
</evidence>
<dbReference type="GO" id="GO:0005886">
    <property type="term" value="C:plasma membrane"/>
    <property type="evidence" value="ECO:0007669"/>
    <property type="project" value="UniProtKB-ARBA"/>
</dbReference>
<dbReference type="RefSeq" id="WP_121902368.1">
    <property type="nucleotide sequence ID" value="NZ_REFW01000004.1"/>
</dbReference>
<accession>A0A3M0G020</accession>
<dbReference type="Proteomes" id="UP000275256">
    <property type="component" value="Unassembled WGS sequence"/>
</dbReference>
<dbReference type="OrthoDB" id="5187293at2"/>
<feature type="transmembrane region" description="Helical" evidence="5">
    <location>
        <begin position="75"/>
        <end position="96"/>
    </location>
</feature>
<evidence type="ECO:0000256" key="4">
    <source>
        <dbReference type="ARBA" id="ARBA00023136"/>
    </source>
</evidence>
<protein>
    <submittedName>
        <fullName evidence="6">Energy-coupling factor transporter transmembrane protein EcfT</fullName>
    </submittedName>
</protein>
<keyword evidence="3 5" id="KW-1133">Transmembrane helix</keyword>
<evidence type="ECO:0000256" key="3">
    <source>
        <dbReference type="ARBA" id="ARBA00022989"/>
    </source>
</evidence>
<evidence type="ECO:0000256" key="2">
    <source>
        <dbReference type="ARBA" id="ARBA00022692"/>
    </source>
</evidence>
<comment type="subcellular location">
    <subcellularLocation>
        <location evidence="1">Membrane</location>
        <topology evidence="1">Multi-pass membrane protein</topology>
    </subcellularLocation>
</comment>
<dbReference type="PANTHER" id="PTHR33514">
    <property type="entry name" value="PROTEIN ABCI12, CHLOROPLASTIC"/>
    <property type="match status" value="1"/>
</dbReference>
<dbReference type="Pfam" id="PF02361">
    <property type="entry name" value="CbiQ"/>
    <property type="match status" value="1"/>
</dbReference>